<accession>A0A563ER00</accession>
<dbReference type="RefSeq" id="WP_146354062.1">
    <property type="nucleotide sequence ID" value="NZ_VOBR01000014.1"/>
</dbReference>
<dbReference type="OrthoDB" id="5243635at2"/>
<keyword evidence="3" id="KW-1185">Reference proteome</keyword>
<reference evidence="2 3" key="1">
    <citation type="submission" date="2019-07" db="EMBL/GenBank/DDBJ databases">
        <title>Lentzea xizangensis sp. nov., isolated from Qinghai-Tibetan Plateau Soils.</title>
        <authorList>
            <person name="Huang J."/>
        </authorList>
    </citation>
    <scope>NUCLEOTIDE SEQUENCE [LARGE SCALE GENOMIC DNA]</scope>
    <source>
        <strain evidence="2 3">FXJ1.1311</strain>
    </source>
</reference>
<protein>
    <submittedName>
        <fullName evidence="2">GNAT family N-acetyltransferase</fullName>
    </submittedName>
</protein>
<comment type="caution">
    <text evidence="2">The sequence shown here is derived from an EMBL/GenBank/DDBJ whole genome shotgun (WGS) entry which is preliminary data.</text>
</comment>
<keyword evidence="2" id="KW-0808">Transferase</keyword>
<organism evidence="2 3">
    <name type="scientific">Lentzea tibetensis</name>
    <dbReference type="NCBI Taxonomy" id="2591470"/>
    <lineage>
        <taxon>Bacteria</taxon>
        <taxon>Bacillati</taxon>
        <taxon>Actinomycetota</taxon>
        <taxon>Actinomycetes</taxon>
        <taxon>Pseudonocardiales</taxon>
        <taxon>Pseudonocardiaceae</taxon>
        <taxon>Lentzea</taxon>
    </lineage>
</organism>
<feature type="domain" description="N-acetyltransferase" evidence="1">
    <location>
        <begin position="1"/>
        <end position="150"/>
    </location>
</feature>
<dbReference type="SUPFAM" id="SSF55729">
    <property type="entry name" value="Acyl-CoA N-acyltransferases (Nat)"/>
    <property type="match status" value="1"/>
</dbReference>
<evidence type="ECO:0000313" key="2">
    <source>
        <dbReference type="EMBL" id="TWP49962.1"/>
    </source>
</evidence>
<dbReference type="Proteomes" id="UP000316639">
    <property type="component" value="Unassembled WGS sequence"/>
</dbReference>
<dbReference type="InterPro" id="IPR000182">
    <property type="entry name" value="GNAT_dom"/>
</dbReference>
<evidence type="ECO:0000259" key="1">
    <source>
        <dbReference type="PROSITE" id="PS51186"/>
    </source>
</evidence>
<dbReference type="PROSITE" id="PS51186">
    <property type="entry name" value="GNAT"/>
    <property type="match status" value="1"/>
</dbReference>
<evidence type="ECO:0000313" key="3">
    <source>
        <dbReference type="Proteomes" id="UP000316639"/>
    </source>
</evidence>
<dbReference type="InterPro" id="IPR016181">
    <property type="entry name" value="Acyl_CoA_acyltransferase"/>
</dbReference>
<dbReference type="Gene3D" id="3.40.630.30">
    <property type="match status" value="1"/>
</dbReference>
<dbReference type="CDD" id="cd04301">
    <property type="entry name" value="NAT_SF"/>
    <property type="match status" value="1"/>
</dbReference>
<name>A0A563ER00_9PSEU</name>
<proteinExistence type="predicted"/>
<dbReference type="Pfam" id="PF00583">
    <property type="entry name" value="Acetyltransf_1"/>
    <property type="match status" value="1"/>
</dbReference>
<dbReference type="AlphaFoldDB" id="A0A563ER00"/>
<dbReference type="GO" id="GO:0016747">
    <property type="term" value="F:acyltransferase activity, transferring groups other than amino-acyl groups"/>
    <property type="evidence" value="ECO:0007669"/>
    <property type="project" value="InterPro"/>
</dbReference>
<dbReference type="EMBL" id="VOBR01000014">
    <property type="protein sequence ID" value="TWP49962.1"/>
    <property type="molecule type" value="Genomic_DNA"/>
</dbReference>
<sequence length="153" mass="17158">MRRAVAADAEAIAEVHTRTWQVGYRGVLPDEFLDAMDWRQRVEPWRRNLENGTVHVAVAGPVVGFIAMGPARGVPDTYELYAIYVRPESWGTGAADELIAVLPAQTTVLWVLAENPRARRFYERHGFVLDGETRVDTIGGREVAEVRYTHVSP</sequence>
<gene>
    <name evidence="2" type="ORF">FKR81_22280</name>
</gene>